<gene>
    <name evidence="2" type="ORF">C5Y93_16955</name>
</gene>
<keyword evidence="1" id="KW-1133">Transmembrane helix</keyword>
<dbReference type="AlphaFoldDB" id="A0A2S8GK19"/>
<protein>
    <recommendedName>
        <fullName evidence="4">Leucine-rich repeat domain-containing protein</fullName>
    </recommendedName>
</protein>
<dbReference type="Gene3D" id="3.80.10.10">
    <property type="entry name" value="Ribonuclease Inhibitor"/>
    <property type="match status" value="1"/>
</dbReference>
<proteinExistence type="predicted"/>
<dbReference type="OrthoDB" id="279211at2"/>
<keyword evidence="1" id="KW-0812">Transmembrane</keyword>
<dbReference type="Proteomes" id="UP000237819">
    <property type="component" value="Unassembled WGS sequence"/>
</dbReference>
<accession>A0A2S8GK19</accession>
<comment type="caution">
    <text evidence="2">The sequence shown here is derived from an EMBL/GenBank/DDBJ whole genome shotgun (WGS) entry which is preliminary data.</text>
</comment>
<dbReference type="InterPro" id="IPR032675">
    <property type="entry name" value="LRR_dom_sf"/>
</dbReference>
<evidence type="ECO:0000313" key="3">
    <source>
        <dbReference type="Proteomes" id="UP000237819"/>
    </source>
</evidence>
<dbReference type="RefSeq" id="WP_105336629.1">
    <property type="nucleotide sequence ID" value="NZ_PUHZ01000017.1"/>
</dbReference>
<evidence type="ECO:0000313" key="2">
    <source>
        <dbReference type="EMBL" id="PQO44787.1"/>
    </source>
</evidence>
<keyword evidence="1" id="KW-0472">Membrane</keyword>
<dbReference type="EMBL" id="PUHZ01000017">
    <property type="protein sequence ID" value="PQO44787.1"/>
    <property type="molecule type" value="Genomic_DNA"/>
</dbReference>
<organism evidence="2 3">
    <name type="scientific">Blastopirellula marina</name>
    <dbReference type="NCBI Taxonomy" id="124"/>
    <lineage>
        <taxon>Bacteria</taxon>
        <taxon>Pseudomonadati</taxon>
        <taxon>Planctomycetota</taxon>
        <taxon>Planctomycetia</taxon>
        <taxon>Pirellulales</taxon>
        <taxon>Pirellulaceae</taxon>
        <taxon>Blastopirellula</taxon>
    </lineage>
</organism>
<name>A0A2S8GK19_9BACT</name>
<reference evidence="2 3" key="1">
    <citation type="submission" date="2018-02" db="EMBL/GenBank/DDBJ databases">
        <title>Comparative genomes isolates from brazilian mangrove.</title>
        <authorList>
            <person name="Araujo J.E."/>
            <person name="Taketani R.G."/>
            <person name="Silva M.C.P."/>
            <person name="Loureco M.V."/>
            <person name="Andreote F.D."/>
        </authorList>
    </citation>
    <scope>NUCLEOTIDE SEQUENCE [LARGE SCALE GENOMIC DNA]</scope>
    <source>
        <strain evidence="2 3">Nap-Phe MGV</strain>
    </source>
</reference>
<evidence type="ECO:0008006" key="4">
    <source>
        <dbReference type="Google" id="ProtNLM"/>
    </source>
</evidence>
<feature type="transmembrane region" description="Helical" evidence="1">
    <location>
        <begin position="23"/>
        <end position="44"/>
    </location>
</feature>
<evidence type="ECO:0000256" key="1">
    <source>
        <dbReference type="SAM" id="Phobius"/>
    </source>
</evidence>
<dbReference type="SUPFAM" id="SSF52047">
    <property type="entry name" value="RNI-like"/>
    <property type="match status" value="1"/>
</dbReference>
<sequence length="285" mass="33057">MHEPQEQPATKTAPAKQGWRVRWSLRAFLGMITLACMLFGWITYRFQLGKVHQDAGERLATLIAEQQEHPWNVGRIDVRWTLDMVQKVPDVGSNTPYYRPPSPNQTREVVTDNTPLWMKWTDTELAFQRIREIRIARIDRGELLDDTLEQIQRLEYLDSLEFEQVHLASPVLSDLLTNVELRSLKISDTRCIFGDIPGLRESSLKRLTFSRVCFTNLGLDCLPESLVYLDLEGTSITDDGLEKLPRLKNLSYLNLANTRTSEAAVNELRRQMDWCEIAWGQRIRR</sequence>